<organism evidence="1 2">
    <name type="scientific">Paenibacillus peoriae</name>
    <dbReference type="NCBI Taxonomy" id="59893"/>
    <lineage>
        <taxon>Bacteria</taxon>
        <taxon>Bacillati</taxon>
        <taxon>Bacillota</taxon>
        <taxon>Bacilli</taxon>
        <taxon>Bacillales</taxon>
        <taxon>Paenibacillaceae</taxon>
        <taxon>Paenibacillus</taxon>
    </lineage>
</organism>
<proteinExistence type="predicted"/>
<evidence type="ECO:0000313" key="2">
    <source>
        <dbReference type="Proteomes" id="UP000516384"/>
    </source>
</evidence>
<protein>
    <submittedName>
        <fullName evidence="1">Class I SAM-dependent methyltransferase</fullName>
    </submittedName>
</protein>
<dbReference type="InterPro" id="IPR029063">
    <property type="entry name" value="SAM-dependent_MTases_sf"/>
</dbReference>
<dbReference type="AlphaFoldDB" id="A0A7H0YCF2"/>
<evidence type="ECO:0000313" key="1">
    <source>
        <dbReference type="EMBL" id="QNR68760.1"/>
    </source>
</evidence>
<dbReference type="GO" id="GO:0032259">
    <property type="term" value="P:methylation"/>
    <property type="evidence" value="ECO:0007669"/>
    <property type="project" value="UniProtKB-KW"/>
</dbReference>
<dbReference type="CDD" id="cd02440">
    <property type="entry name" value="AdoMet_MTases"/>
    <property type="match status" value="1"/>
</dbReference>
<accession>A0A7H0YCF2</accession>
<sequence length="314" mass="36445">MTVAQLHNLINGQLLYNQHRSLFYMCEGSVLLGPSTEMTYWLTQRSSELILMLQSLKRQHTYNAFVTDVAAKILSQFVNTNQYLHFHTDHARELTELYDRLFTRIEKLFQKKSIDRATLDLLLQQHYGHLRDFLTRTNGREMFAKYAECEYTFWIPCEEYTPELQANLLGLDIARLQEPVLDVGCGSEARLITYLRACGIEAYGTDRLAETEGCVTRGDWLETTFGESAWGTIISHMAFSNHFIHHHLKADGNIHEYARKYMELLRAIRPGGSFIYSPCLPFMEELLDARMGYQVEYIQSSEGYRATKITRIHS</sequence>
<name>A0A7H0YCF2_9BACL</name>
<keyword evidence="1" id="KW-0489">Methyltransferase</keyword>
<dbReference type="RefSeq" id="WP_190298876.1">
    <property type="nucleotide sequence ID" value="NZ_CP061172.1"/>
</dbReference>
<dbReference type="Proteomes" id="UP000516384">
    <property type="component" value="Chromosome"/>
</dbReference>
<dbReference type="EMBL" id="CP061172">
    <property type="protein sequence ID" value="QNR68760.1"/>
    <property type="molecule type" value="Genomic_DNA"/>
</dbReference>
<gene>
    <name evidence="1" type="ORF">IAQ67_06900</name>
</gene>
<dbReference type="GO" id="GO:0008168">
    <property type="term" value="F:methyltransferase activity"/>
    <property type="evidence" value="ECO:0007669"/>
    <property type="project" value="UniProtKB-KW"/>
</dbReference>
<reference evidence="1 2" key="1">
    <citation type="submission" date="2020-09" db="EMBL/GenBank/DDBJ databases">
        <title>Characterization of Paenibacillus peoriae strain ZF390 with broad-spectrum antimicrobial activity as a potential biocontrol agent.</title>
        <authorList>
            <person name="Li L."/>
            <person name="Zhao Y."/>
            <person name="Li B."/>
            <person name="Xie X."/>
        </authorList>
    </citation>
    <scope>NUCLEOTIDE SEQUENCE [LARGE SCALE GENOMIC DNA]</scope>
    <source>
        <strain evidence="1 2">ZF390</strain>
    </source>
</reference>
<dbReference type="SUPFAM" id="SSF53335">
    <property type="entry name" value="S-adenosyl-L-methionine-dependent methyltransferases"/>
    <property type="match status" value="1"/>
</dbReference>
<keyword evidence="1" id="KW-0808">Transferase</keyword>
<dbReference type="Gene3D" id="3.40.50.150">
    <property type="entry name" value="Vaccinia Virus protein VP39"/>
    <property type="match status" value="1"/>
</dbReference>